<evidence type="ECO:0000313" key="4">
    <source>
        <dbReference type="EMBL" id="BBB32482.1"/>
    </source>
</evidence>
<dbReference type="EMBL" id="AP017470">
    <property type="protein sequence ID" value="BBB32482.1"/>
    <property type="molecule type" value="Genomic_DNA"/>
</dbReference>
<dbReference type="PANTHER" id="PTHR44591">
    <property type="entry name" value="STRESS RESPONSE REGULATOR PROTEIN 1"/>
    <property type="match status" value="1"/>
</dbReference>
<dbReference type="SMART" id="SM00448">
    <property type="entry name" value="REC"/>
    <property type="match status" value="1"/>
</dbReference>
<evidence type="ECO:0000313" key="5">
    <source>
        <dbReference type="Proteomes" id="UP000595564"/>
    </source>
</evidence>
<dbReference type="Gene3D" id="3.40.50.2300">
    <property type="match status" value="1"/>
</dbReference>
<accession>A0A7R6PLV3</accession>
<organism evidence="4 5">
    <name type="scientific">Thermotomaculum hydrothermale</name>
    <dbReference type="NCBI Taxonomy" id="981385"/>
    <lineage>
        <taxon>Bacteria</taxon>
        <taxon>Pseudomonadati</taxon>
        <taxon>Acidobacteriota</taxon>
        <taxon>Holophagae</taxon>
        <taxon>Thermotomaculales</taxon>
        <taxon>Thermotomaculaceae</taxon>
        <taxon>Thermotomaculum</taxon>
    </lineage>
</organism>
<feature type="modified residue" description="4-aspartylphosphate" evidence="2">
    <location>
        <position position="72"/>
    </location>
</feature>
<protein>
    <submittedName>
        <fullName evidence="4">Two-component system response regulator</fullName>
    </submittedName>
</protein>
<gene>
    <name evidence="4" type="ORF">TTHT_0927</name>
</gene>
<dbReference type="InterPro" id="IPR001789">
    <property type="entry name" value="Sig_transdc_resp-reg_receiver"/>
</dbReference>
<proteinExistence type="predicted"/>
<dbReference type="Pfam" id="PF00072">
    <property type="entry name" value="Response_reg"/>
    <property type="match status" value="1"/>
</dbReference>
<dbReference type="InterPro" id="IPR011006">
    <property type="entry name" value="CheY-like_superfamily"/>
</dbReference>
<dbReference type="InterPro" id="IPR050595">
    <property type="entry name" value="Bact_response_regulator"/>
</dbReference>
<feature type="domain" description="Response regulatory" evidence="3">
    <location>
        <begin position="22"/>
        <end position="137"/>
    </location>
</feature>
<dbReference type="RefSeq" id="WP_201328833.1">
    <property type="nucleotide sequence ID" value="NZ_AP017470.1"/>
</dbReference>
<keyword evidence="5" id="KW-1185">Reference proteome</keyword>
<reference evidence="4 5" key="1">
    <citation type="journal article" date="2012" name="Extremophiles">
        <title>Thermotomaculum hydrothermale gen. nov., sp. nov., a novel heterotrophic thermophile within the phylum Acidobacteria from a deep-sea hydrothermal vent chimney in the Southern Okinawa Trough.</title>
        <authorList>
            <person name="Izumi H."/>
            <person name="Nunoura T."/>
            <person name="Miyazaki M."/>
            <person name="Mino S."/>
            <person name="Toki T."/>
            <person name="Takai K."/>
            <person name="Sako Y."/>
            <person name="Sawabe T."/>
            <person name="Nakagawa S."/>
        </authorList>
    </citation>
    <scope>NUCLEOTIDE SEQUENCE [LARGE SCALE GENOMIC DNA]</scope>
    <source>
        <strain evidence="4 5">AC55</strain>
    </source>
</reference>
<sequence>MEKNKFVSGIALPFIPKAEEIKILAVDDEDEILDSLEEILVLNGFSNIDTASNGDEAIEKLKKKHYDIVITDISMPGKNGFEVVEFVTKNCFSTVAIVMTGYIDTDTAIKSFKSGAYDFLKKPFNKEMLLLALDRALAKRAVILADENYKKILEEEVERRTEKVRELNKKIIELYELSQNTKETLELDKAINIFKHHSVRFFKPMNFAILLYSPLNDTLTMHHEFYSQHNFQPERFIFNAKEFIITQSKQVKNAIFLFKNDNYSVLVKLIRHNHFLGFLYMGFAEEKEFKTLDEKLLELFVSELEASLYHC</sequence>
<dbReference type="SUPFAM" id="SSF52172">
    <property type="entry name" value="CheY-like"/>
    <property type="match status" value="1"/>
</dbReference>
<evidence type="ECO:0000259" key="3">
    <source>
        <dbReference type="PROSITE" id="PS50110"/>
    </source>
</evidence>
<keyword evidence="1 2" id="KW-0597">Phosphoprotein</keyword>
<dbReference type="KEGG" id="thyd:TTHT_0927"/>
<dbReference type="GO" id="GO:0000160">
    <property type="term" value="P:phosphorelay signal transduction system"/>
    <property type="evidence" value="ECO:0007669"/>
    <property type="project" value="InterPro"/>
</dbReference>
<dbReference type="Proteomes" id="UP000595564">
    <property type="component" value="Chromosome"/>
</dbReference>
<evidence type="ECO:0000256" key="1">
    <source>
        <dbReference type="ARBA" id="ARBA00022553"/>
    </source>
</evidence>
<evidence type="ECO:0000256" key="2">
    <source>
        <dbReference type="PROSITE-ProRule" id="PRU00169"/>
    </source>
</evidence>
<dbReference type="CDD" id="cd00156">
    <property type="entry name" value="REC"/>
    <property type="match status" value="1"/>
</dbReference>
<dbReference type="PROSITE" id="PS50110">
    <property type="entry name" value="RESPONSE_REGULATORY"/>
    <property type="match status" value="1"/>
</dbReference>
<name>A0A7R6PLV3_9BACT</name>
<dbReference type="PANTHER" id="PTHR44591:SF3">
    <property type="entry name" value="RESPONSE REGULATORY DOMAIN-CONTAINING PROTEIN"/>
    <property type="match status" value="1"/>
</dbReference>
<dbReference type="AlphaFoldDB" id="A0A7R6PLV3"/>